<dbReference type="AlphaFoldDB" id="A0A0A5GD03"/>
<evidence type="ECO:0000256" key="2">
    <source>
        <dbReference type="PIRSR" id="PIRSR605754-1"/>
    </source>
</evidence>
<name>A0A0A5GD03_9BACI</name>
<keyword evidence="4" id="KW-1185">Reference proteome</keyword>
<comment type="caution">
    <text evidence="3">The sequence shown here is derived from an EMBL/GenBank/DDBJ whole genome shotgun (WGS) entry which is preliminary data.</text>
</comment>
<evidence type="ECO:0000313" key="4">
    <source>
        <dbReference type="Proteomes" id="UP000030528"/>
    </source>
</evidence>
<proteinExistence type="predicted"/>
<protein>
    <submittedName>
        <fullName evidence="3">Peptidase</fullName>
    </submittedName>
</protein>
<dbReference type="InterPro" id="IPR005754">
    <property type="entry name" value="Sortase"/>
</dbReference>
<evidence type="ECO:0000313" key="3">
    <source>
        <dbReference type="EMBL" id="KGX91086.1"/>
    </source>
</evidence>
<feature type="active site" description="Proton donor/acceptor" evidence="2">
    <location>
        <position position="117"/>
    </location>
</feature>
<keyword evidence="1" id="KW-0378">Hydrolase</keyword>
<accession>A0A0A5GD03</accession>
<dbReference type="Pfam" id="PF04203">
    <property type="entry name" value="Sortase"/>
    <property type="match status" value="1"/>
</dbReference>
<gene>
    <name evidence="3" type="ORF">N781_05120</name>
</gene>
<dbReference type="NCBIfam" id="NF033746">
    <property type="entry name" value="class_D_sortase"/>
    <property type="match status" value="1"/>
</dbReference>
<sequence length="201" mass="22756">MMTGLVVAGYQYWIWSQARSSAETLTQDEVEEYEALKEQKHLSSTAITTQEPSYIEERDYSEGEKVGALIIPKLEENNHFSVYWGTDENTLQAGVGMFDSDLTTTPLGRKHTVLSGHRDTVFHNLGKLGEGDELMVEFDGNLYVYEIQTTWITDAEDRSVIVDKESATLTLTTCYPFDFFGNAPDRYIVQSKLTSIYPIPD</sequence>
<reference evidence="3 4" key="1">
    <citation type="submission" date="2013-08" db="EMBL/GenBank/DDBJ databases">
        <authorList>
            <person name="Huang J."/>
            <person name="Wang G."/>
        </authorList>
    </citation>
    <scope>NUCLEOTIDE SEQUENCE [LARGE SCALE GENOMIC DNA]</scope>
    <source>
        <strain evidence="3 4">JSM 076056</strain>
    </source>
</reference>
<dbReference type="eggNOG" id="COG3764">
    <property type="taxonomic scope" value="Bacteria"/>
</dbReference>
<dbReference type="InterPro" id="IPR041999">
    <property type="entry name" value="Sortase_D_1"/>
</dbReference>
<dbReference type="NCBIfam" id="TIGR01076">
    <property type="entry name" value="sortase_fam"/>
    <property type="match status" value="1"/>
</dbReference>
<dbReference type="SUPFAM" id="SSF63817">
    <property type="entry name" value="Sortase"/>
    <property type="match status" value="1"/>
</dbReference>
<dbReference type="Proteomes" id="UP000030528">
    <property type="component" value="Unassembled WGS sequence"/>
</dbReference>
<dbReference type="GO" id="GO:0016787">
    <property type="term" value="F:hydrolase activity"/>
    <property type="evidence" value="ECO:0007669"/>
    <property type="project" value="UniProtKB-KW"/>
</dbReference>
<dbReference type="STRING" id="1385510.GCA_000425205_02634"/>
<feature type="active site" description="Acyl-thioester intermediate" evidence="2">
    <location>
        <position position="174"/>
    </location>
</feature>
<dbReference type="EMBL" id="AVPE01000011">
    <property type="protein sequence ID" value="KGX91086.1"/>
    <property type="molecule type" value="Genomic_DNA"/>
</dbReference>
<dbReference type="Gene3D" id="2.40.260.10">
    <property type="entry name" value="Sortase"/>
    <property type="match status" value="1"/>
</dbReference>
<organism evidence="3 4">
    <name type="scientific">Pontibacillus halophilus JSM 076056 = DSM 19796</name>
    <dbReference type="NCBI Taxonomy" id="1385510"/>
    <lineage>
        <taxon>Bacteria</taxon>
        <taxon>Bacillati</taxon>
        <taxon>Bacillota</taxon>
        <taxon>Bacilli</taxon>
        <taxon>Bacillales</taxon>
        <taxon>Bacillaceae</taxon>
        <taxon>Pontibacillus</taxon>
    </lineage>
</organism>
<dbReference type="CDD" id="cd05828">
    <property type="entry name" value="Sortase_D_1"/>
    <property type="match status" value="1"/>
</dbReference>
<dbReference type="InterPro" id="IPR023365">
    <property type="entry name" value="Sortase_dom-sf"/>
</dbReference>
<dbReference type="InterPro" id="IPR053525">
    <property type="entry name" value="Sortase_D"/>
</dbReference>
<evidence type="ECO:0000256" key="1">
    <source>
        <dbReference type="ARBA" id="ARBA00022801"/>
    </source>
</evidence>